<protein>
    <submittedName>
        <fullName evidence="2">Uncharacterized protein</fullName>
    </submittedName>
</protein>
<dbReference type="EMBL" id="JABJRC010000008">
    <property type="protein sequence ID" value="NOL44469.1"/>
    <property type="molecule type" value="Genomic_DNA"/>
</dbReference>
<dbReference type="AlphaFoldDB" id="A0A7Y4L4Y0"/>
<reference evidence="1 4" key="2">
    <citation type="submission" date="2020-08" db="EMBL/GenBank/DDBJ databases">
        <title>Sequencing the genomes of 1000 actinobacteria strains.</title>
        <authorList>
            <person name="Klenk H.-P."/>
        </authorList>
    </citation>
    <scope>NUCLEOTIDE SEQUENCE [LARGE SCALE GENOMIC DNA]</scope>
    <source>
        <strain evidence="1 4">DSM 15626</strain>
    </source>
</reference>
<evidence type="ECO:0000313" key="2">
    <source>
        <dbReference type="EMBL" id="NOL44469.1"/>
    </source>
</evidence>
<organism evidence="2 3">
    <name type="scientific">Kribbella sandramycini</name>
    <dbReference type="NCBI Taxonomy" id="60450"/>
    <lineage>
        <taxon>Bacteria</taxon>
        <taxon>Bacillati</taxon>
        <taxon>Actinomycetota</taxon>
        <taxon>Actinomycetes</taxon>
        <taxon>Propionibacteriales</taxon>
        <taxon>Kribbellaceae</taxon>
        <taxon>Kribbella</taxon>
    </lineage>
</organism>
<sequence length="294" mass="31979">METLVAYAAPRPDSAERAARVEAYYGREIGHKASDAAALPELFAGDDLFEVQSPDGPVWSNRPVAALLFAGIPAAPSPRGWTYAAACGWFLADSTPYDGVVSRSHIVAEGKEADVPADRIDEVLSWHRRTEGINPVHDIYGQYYPAPPPELDSLPAVARHLLSTLVPAAGPSDAARYAVAVQIERTLRDAVRSGLKGTQLLDHFYDVEHVRQAVPPVRRPQRLADAPDRDRIEFLLVDVDGFDNRALSTLWAASVAGASSAAAEAMLRQALRRATFDLFLAEVNRHLSPERAAQ</sequence>
<keyword evidence="3" id="KW-1185">Reference proteome</keyword>
<comment type="caution">
    <text evidence="2">The sequence shown here is derived from an EMBL/GenBank/DDBJ whole genome shotgun (WGS) entry which is preliminary data.</text>
</comment>
<evidence type="ECO:0000313" key="3">
    <source>
        <dbReference type="Proteomes" id="UP000534306"/>
    </source>
</evidence>
<dbReference type="Proteomes" id="UP000534306">
    <property type="component" value="Unassembled WGS sequence"/>
</dbReference>
<gene>
    <name evidence="1" type="ORF">HNR71_007464</name>
    <name evidence="2" type="ORF">HPO96_29900</name>
</gene>
<dbReference type="EMBL" id="JACHKF010000001">
    <property type="protein sequence ID" value="MBB6571827.1"/>
    <property type="molecule type" value="Genomic_DNA"/>
</dbReference>
<dbReference type="Proteomes" id="UP000553957">
    <property type="component" value="Unassembled WGS sequence"/>
</dbReference>
<name>A0A7Y4L4Y0_9ACTN</name>
<accession>A0A7Y4L4Y0</accession>
<dbReference type="RefSeq" id="WP_171677349.1">
    <property type="nucleotide sequence ID" value="NZ_BAAAGT010000009.1"/>
</dbReference>
<reference evidence="2 3" key="1">
    <citation type="submission" date="2020-05" db="EMBL/GenBank/DDBJ databases">
        <title>Genome sequence of Kribbella sandramycini ATCC 39419.</title>
        <authorList>
            <person name="Maclea K.S."/>
            <person name="Fair J.L."/>
        </authorList>
    </citation>
    <scope>NUCLEOTIDE SEQUENCE [LARGE SCALE GENOMIC DNA]</scope>
    <source>
        <strain evidence="2 3">ATCC 39419</strain>
    </source>
</reference>
<evidence type="ECO:0000313" key="1">
    <source>
        <dbReference type="EMBL" id="MBB6571827.1"/>
    </source>
</evidence>
<evidence type="ECO:0000313" key="4">
    <source>
        <dbReference type="Proteomes" id="UP000553957"/>
    </source>
</evidence>
<proteinExistence type="predicted"/>